<dbReference type="Proteomes" id="UP000249620">
    <property type="component" value="Unassembled WGS sequence"/>
</dbReference>
<organism evidence="1 2">
    <name type="scientific">Flavobacterium aquaticum</name>
    <dbReference type="NCBI Taxonomy" id="1236486"/>
    <lineage>
        <taxon>Bacteria</taxon>
        <taxon>Pseudomonadati</taxon>
        <taxon>Bacteroidota</taxon>
        <taxon>Flavobacteriia</taxon>
        <taxon>Flavobacteriales</taxon>
        <taxon>Flavobacteriaceae</taxon>
        <taxon>Flavobacterium</taxon>
    </lineage>
</organism>
<accession>A0A327YUD2</accession>
<proteinExistence type="predicted"/>
<evidence type="ECO:0000313" key="2">
    <source>
        <dbReference type="Proteomes" id="UP000249620"/>
    </source>
</evidence>
<keyword evidence="2" id="KW-1185">Reference proteome</keyword>
<evidence type="ECO:0000313" key="1">
    <source>
        <dbReference type="EMBL" id="RAK21629.1"/>
    </source>
</evidence>
<reference evidence="1 2" key="1">
    <citation type="submission" date="2018-06" db="EMBL/GenBank/DDBJ databases">
        <title>Genomic Encyclopedia of Type Strains, Phase III (KMG-III): the genomes of soil and plant-associated and newly described type strains.</title>
        <authorList>
            <person name="Whitman W."/>
        </authorList>
    </citation>
    <scope>NUCLEOTIDE SEQUENCE [LARGE SCALE GENOMIC DNA]</scope>
    <source>
        <strain evidence="1 2">CGMCC 1.12398</strain>
    </source>
</reference>
<dbReference type="EMBL" id="QLMI01000005">
    <property type="protein sequence ID" value="RAK21629.1"/>
    <property type="molecule type" value="Genomic_DNA"/>
</dbReference>
<dbReference type="OrthoDB" id="1453620at2"/>
<protein>
    <submittedName>
        <fullName evidence="1">Uncharacterized protein</fullName>
    </submittedName>
</protein>
<comment type="caution">
    <text evidence="1">The sequence shown here is derived from an EMBL/GenBank/DDBJ whole genome shotgun (WGS) entry which is preliminary data.</text>
</comment>
<name>A0A327YUD2_9FLAO</name>
<dbReference type="AlphaFoldDB" id="A0A327YUD2"/>
<sequence>MKESLSPCIVSWAKYAIGFKKNIPLNSKKASLDYWVKVIDYLLSQNKYHHLKKNREKAIQQFNLVDSKFKG</sequence>
<dbReference type="RefSeq" id="WP_111567086.1">
    <property type="nucleotide sequence ID" value="NZ_QLMI01000005.1"/>
</dbReference>
<gene>
    <name evidence="1" type="ORF">B0I03_10561</name>
</gene>